<protein>
    <submittedName>
        <fullName evidence="1">Uncharacterized protein</fullName>
    </submittedName>
</protein>
<evidence type="ECO:0000313" key="1">
    <source>
        <dbReference type="EMBL" id="ORL43774.1"/>
    </source>
</evidence>
<keyword evidence="2" id="KW-1185">Reference proteome</keyword>
<reference evidence="1 2" key="1">
    <citation type="submission" date="2013-04" db="EMBL/GenBank/DDBJ databases">
        <title>Zunongwangia sp. 22II14-10F7 Genome Sequencing.</title>
        <authorList>
            <person name="Lai Q."/>
            <person name="Shao Z."/>
        </authorList>
    </citation>
    <scope>NUCLEOTIDE SEQUENCE [LARGE SCALE GENOMIC DNA]</scope>
    <source>
        <strain evidence="1 2">22II14-10F7</strain>
    </source>
</reference>
<dbReference type="EMBL" id="ARYN01000025">
    <property type="protein sequence ID" value="ORL43774.1"/>
    <property type="molecule type" value="Genomic_DNA"/>
</dbReference>
<dbReference type="RefSeq" id="WP_084843269.1">
    <property type="nucleotide sequence ID" value="NZ_ARYN01000025.1"/>
</dbReference>
<dbReference type="InterPro" id="IPR046558">
    <property type="entry name" value="DUF6712"/>
</dbReference>
<dbReference type="STRING" id="1185767.IIF7_19019"/>
<sequence length="311" mass="35739">MLVKNIETIKKYAIVNYNFSFEVIESQVRKQERKHILPVIGRELYNSWIDADPEGEIEKEVFDLLQEASANLALLSYTKVGIVSSSDGGLHISMSQSSKPAEWWQIKDLRVELLNSGLEAIDQALEIMEANQDKFESWTNSDQYTIFKELLCSQTAHFQNYYDISKSRLTFLALRPFLRKVEKQFFEGLLGAETLLQIKEGNSLEEKKALETARWAQVSLSIAEITKEGIFELSSRGLFTVFEEIPGMTRTKADQVELLKLEQSKTNEANEILKDLVRHLKKFPAIFQDYDQREKQKITNPVIDGKSIVSF</sequence>
<evidence type="ECO:0000313" key="2">
    <source>
        <dbReference type="Proteomes" id="UP000192746"/>
    </source>
</evidence>
<proteinExistence type="predicted"/>
<accession>A0A1Y1SZE5</accession>
<dbReference type="Pfam" id="PF20459">
    <property type="entry name" value="DUF6712"/>
    <property type="match status" value="2"/>
</dbReference>
<dbReference type="OrthoDB" id="1166630at2"/>
<organism evidence="1 2">
    <name type="scientific">Zunongwangia atlantica 22II14-10F7</name>
    <dbReference type="NCBI Taxonomy" id="1185767"/>
    <lineage>
        <taxon>Bacteria</taxon>
        <taxon>Pseudomonadati</taxon>
        <taxon>Bacteroidota</taxon>
        <taxon>Flavobacteriia</taxon>
        <taxon>Flavobacteriales</taxon>
        <taxon>Flavobacteriaceae</taxon>
        <taxon>Zunongwangia</taxon>
    </lineage>
</organism>
<dbReference type="Proteomes" id="UP000192746">
    <property type="component" value="Unassembled WGS sequence"/>
</dbReference>
<gene>
    <name evidence="1" type="ORF">IIF7_19019</name>
</gene>
<name>A0A1Y1SZE5_9FLAO</name>
<dbReference type="AlphaFoldDB" id="A0A1Y1SZE5"/>
<comment type="caution">
    <text evidence="1">The sequence shown here is derived from an EMBL/GenBank/DDBJ whole genome shotgun (WGS) entry which is preliminary data.</text>
</comment>